<feature type="region of interest" description="Disordered" evidence="1">
    <location>
        <begin position="216"/>
        <end position="248"/>
    </location>
</feature>
<reference evidence="3" key="2">
    <citation type="journal article" date="2023" name="Proc. Natl. Acad. Sci. U.S.A.">
        <title>A global phylogenomic analysis of the shiitake genus Lentinula.</title>
        <authorList>
            <person name="Sierra-Patev S."/>
            <person name="Min B."/>
            <person name="Naranjo-Ortiz M."/>
            <person name="Looney B."/>
            <person name="Konkel Z."/>
            <person name="Slot J.C."/>
            <person name="Sakamoto Y."/>
            <person name="Steenwyk J.L."/>
            <person name="Rokas A."/>
            <person name="Carro J."/>
            <person name="Camarero S."/>
            <person name="Ferreira P."/>
            <person name="Molpeceres G."/>
            <person name="Ruiz-Duenas F.J."/>
            <person name="Serrano A."/>
            <person name="Henrissat B."/>
            <person name="Drula E."/>
            <person name="Hughes K.W."/>
            <person name="Mata J.L."/>
            <person name="Ishikawa N.K."/>
            <person name="Vargas-Isla R."/>
            <person name="Ushijima S."/>
            <person name="Smith C.A."/>
            <person name="Donoghue J."/>
            <person name="Ahrendt S."/>
            <person name="Andreopoulos W."/>
            <person name="He G."/>
            <person name="LaButti K."/>
            <person name="Lipzen A."/>
            <person name="Ng V."/>
            <person name="Riley R."/>
            <person name="Sandor L."/>
            <person name="Barry K."/>
            <person name="Martinez A.T."/>
            <person name="Xiao Y."/>
            <person name="Gibbons J.G."/>
            <person name="Terashima K."/>
            <person name="Grigoriev I.V."/>
            <person name="Hibbett D."/>
        </authorList>
    </citation>
    <scope>NUCLEOTIDE SEQUENCE</scope>
    <source>
        <strain evidence="3">Sp2 HRB7682 ss15</strain>
    </source>
</reference>
<comment type="caution">
    <text evidence="3">The sequence shown here is derived from an EMBL/GenBank/DDBJ whole genome shotgun (WGS) entry which is preliminary data.</text>
</comment>
<protein>
    <recommendedName>
        <fullName evidence="2">Chromo domain-containing protein</fullName>
    </recommendedName>
</protein>
<feature type="region of interest" description="Disordered" evidence="1">
    <location>
        <begin position="176"/>
        <end position="203"/>
    </location>
</feature>
<dbReference type="SUPFAM" id="SSF54160">
    <property type="entry name" value="Chromo domain-like"/>
    <property type="match status" value="1"/>
</dbReference>
<dbReference type="InterPro" id="IPR013083">
    <property type="entry name" value="Znf_RING/FYVE/PHD"/>
</dbReference>
<dbReference type="SMART" id="SM00298">
    <property type="entry name" value="CHROMO"/>
    <property type="match status" value="1"/>
</dbReference>
<dbReference type="EMBL" id="JANVFS010000001">
    <property type="protein sequence ID" value="KAJ4495849.1"/>
    <property type="molecule type" value="Genomic_DNA"/>
</dbReference>
<gene>
    <name evidence="3" type="ORF">C8J55DRAFT_495057</name>
</gene>
<dbReference type="PROSITE" id="PS50013">
    <property type="entry name" value="CHROMO_2"/>
    <property type="match status" value="1"/>
</dbReference>
<name>A0A9W9E1G9_9AGAR</name>
<evidence type="ECO:0000259" key="2">
    <source>
        <dbReference type="PROSITE" id="PS50013"/>
    </source>
</evidence>
<dbReference type="GO" id="GO:0006338">
    <property type="term" value="P:chromatin remodeling"/>
    <property type="evidence" value="ECO:0007669"/>
    <property type="project" value="UniProtKB-ARBA"/>
</dbReference>
<reference evidence="3" key="1">
    <citation type="submission" date="2022-08" db="EMBL/GenBank/DDBJ databases">
        <authorList>
            <consortium name="DOE Joint Genome Institute"/>
            <person name="Min B."/>
            <person name="Riley R."/>
            <person name="Sierra-Patev S."/>
            <person name="Naranjo-Ortiz M."/>
            <person name="Looney B."/>
            <person name="Konkel Z."/>
            <person name="Slot J.C."/>
            <person name="Sakamoto Y."/>
            <person name="Steenwyk J.L."/>
            <person name="Rokas A."/>
            <person name="Carro J."/>
            <person name="Camarero S."/>
            <person name="Ferreira P."/>
            <person name="Molpeceres G."/>
            <person name="Ruiz-Duenas F.J."/>
            <person name="Serrano A."/>
            <person name="Henrissat B."/>
            <person name="Drula E."/>
            <person name="Hughes K.W."/>
            <person name="Mata J.L."/>
            <person name="Ishikawa N.K."/>
            <person name="Vargas-Isla R."/>
            <person name="Ushijima S."/>
            <person name="Smith C.A."/>
            <person name="Ahrendt S."/>
            <person name="Andreopoulos W."/>
            <person name="He G."/>
            <person name="Labutti K."/>
            <person name="Lipzen A."/>
            <person name="Ng V."/>
            <person name="Sandor L."/>
            <person name="Barry K."/>
            <person name="Martinez A.T."/>
            <person name="Xiao Y."/>
            <person name="Gibbons J.G."/>
            <person name="Terashima K."/>
            <person name="Hibbett D.S."/>
            <person name="Grigoriev I.V."/>
        </authorList>
    </citation>
    <scope>NUCLEOTIDE SEQUENCE</scope>
    <source>
        <strain evidence="3">Sp2 HRB7682 ss15</strain>
    </source>
</reference>
<evidence type="ECO:0000313" key="3">
    <source>
        <dbReference type="EMBL" id="KAJ4495849.1"/>
    </source>
</evidence>
<dbReference type="Pfam" id="PF00385">
    <property type="entry name" value="Chromo"/>
    <property type="match status" value="1"/>
</dbReference>
<sequence>MSRYSASNHIPSRAHLTPQIHNGQTFLVPQATGTVAQPSSYYPPPQPNTTDLLAHRIMDAIAPILNAHQAGTMSRLENFEQAIRGVLEPLENNVKNVEKSQASIQKTIFESSNALQETLIAQTKSLKNIISRVHVLELVIGKGDETSSIADKVDAINYSMGEFLERALDPYAPIEPLQKHDVGTSPVRETRPLTPSEPTFSRSSIDSLTVHAARKDKTLESKCSGSSSQQARHERGVSPIKTANPTRVYHDNATSPITIPVCLRRLNTSETRDTDMNIYTEASSQSPQSSTTSFPLTAVDWSMCSKCISPRSNHDSLIYSVAPGDSNPVAAARVDFFTPDLSPERRTGYSSLSNWDSAQPVESPAELPSPRGSHVPSSRTPSPIPPRDAPFPTPPNDNPPSTPAVSCTMKDNLTNRDTALLPESPPTATRVAKSHTDGSPSPSVLDEAFVLQMVNSPGSSMHDTKSSQSMALDIDQENNEGQVHPSAVSSQHTHNTISLPVVSALFSATLDDELSDLTSISDSNSDRAGGEVEDTERPRKRPRLSRQASVASRFQVKQEKPSPSKRGRQLKVPKSVGPRSASVPKIKQKPGRKRKSMAVVVWPNRLLNEAGSCGTVIQCDVCQRWYHCGCVGFAAEDPTLDNLDVFKCPLCISGRPVNPSAVNEQEKCSRPDCTEKAEENIFFVERIIGRRIKAEGSFGRKRLWLVKWLNYPVYRATWEEDDSIGGNQKLIENFVEDLRAEGIEDDLASILLLQEASNGGWNADEPEVVPLLT</sequence>
<dbReference type="AlphaFoldDB" id="A0A9W9E1G9"/>
<feature type="compositionally biased region" description="Polar residues" evidence="1">
    <location>
        <begin position="348"/>
        <end position="357"/>
    </location>
</feature>
<feature type="domain" description="Chromo" evidence="2">
    <location>
        <begin position="682"/>
        <end position="746"/>
    </location>
</feature>
<proteinExistence type="predicted"/>
<feature type="region of interest" description="Disordered" evidence="1">
    <location>
        <begin position="345"/>
        <end position="443"/>
    </location>
</feature>
<feature type="region of interest" description="Disordered" evidence="1">
    <location>
        <begin position="517"/>
        <end position="594"/>
    </location>
</feature>
<dbReference type="Gene3D" id="2.40.50.40">
    <property type="match status" value="1"/>
</dbReference>
<organism evidence="3 4">
    <name type="scientific">Lentinula lateritia</name>
    <dbReference type="NCBI Taxonomy" id="40482"/>
    <lineage>
        <taxon>Eukaryota</taxon>
        <taxon>Fungi</taxon>
        <taxon>Dikarya</taxon>
        <taxon>Basidiomycota</taxon>
        <taxon>Agaricomycotina</taxon>
        <taxon>Agaricomycetes</taxon>
        <taxon>Agaricomycetidae</taxon>
        <taxon>Agaricales</taxon>
        <taxon>Marasmiineae</taxon>
        <taxon>Omphalotaceae</taxon>
        <taxon>Lentinula</taxon>
    </lineage>
</organism>
<evidence type="ECO:0000313" key="4">
    <source>
        <dbReference type="Proteomes" id="UP001150238"/>
    </source>
</evidence>
<dbReference type="Proteomes" id="UP001150238">
    <property type="component" value="Unassembled WGS sequence"/>
</dbReference>
<dbReference type="InterPro" id="IPR023780">
    <property type="entry name" value="Chromo_domain"/>
</dbReference>
<dbReference type="InterPro" id="IPR016197">
    <property type="entry name" value="Chromo-like_dom_sf"/>
</dbReference>
<dbReference type="Gene3D" id="3.30.40.10">
    <property type="entry name" value="Zinc/RING finger domain, C3HC4 (zinc finger)"/>
    <property type="match status" value="1"/>
</dbReference>
<dbReference type="CDD" id="cd15517">
    <property type="entry name" value="PHD_TCF19_like"/>
    <property type="match status" value="1"/>
</dbReference>
<dbReference type="InterPro" id="IPR000953">
    <property type="entry name" value="Chromo/chromo_shadow_dom"/>
</dbReference>
<feature type="compositionally biased region" description="Pro residues" evidence="1">
    <location>
        <begin position="382"/>
        <end position="402"/>
    </location>
</feature>
<evidence type="ECO:0000256" key="1">
    <source>
        <dbReference type="SAM" id="MobiDB-lite"/>
    </source>
</evidence>
<feature type="compositionally biased region" description="Polar residues" evidence="1">
    <location>
        <begin position="221"/>
        <end position="230"/>
    </location>
</feature>
<accession>A0A9W9E1G9</accession>